<dbReference type="PANTHER" id="PTHR43272">
    <property type="entry name" value="LONG-CHAIN-FATTY-ACID--COA LIGASE"/>
    <property type="match status" value="1"/>
</dbReference>
<dbReference type="GO" id="GO:0004467">
    <property type="term" value="F:long-chain fatty acid-CoA ligase activity"/>
    <property type="evidence" value="ECO:0007669"/>
    <property type="project" value="UniProtKB-EC"/>
</dbReference>
<comment type="catalytic activity">
    <reaction evidence="3">
        <text>a long-chain fatty acid + ATP + CoA = a long-chain fatty acyl-CoA + AMP + diphosphate</text>
        <dbReference type="Rhea" id="RHEA:15421"/>
        <dbReference type="ChEBI" id="CHEBI:30616"/>
        <dbReference type="ChEBI" id="CHEBI:33019"/>
        <dbReference type="ChEBI" id="CHEBI:57287"/>
        <dbReference type="ChEBI" id="CHEBI:57560"/>
        <dbReference type="ChEBI" id="CHEBI:83139"/>
        <dbReference type="ChEBI" id="CHEBI:456215"/>
        <dbReference type="EC" id="6.2.1.3"/>
    </reaction>
    <physiologicalReaction direction="left-to-right" evidence="3">
        <dbReference type="Rhea" id="RHEA:15422"/>
    </physiologicalReaction>
</comment>
<feature type="domain" description="AMP-dependent synthetase/ligase" evidence="5">
    <location>
        <begin position="41"/>
        <end position="401"/>
    </location>
</feature>
<feature type="region of interest" description="Disordered" evidence="4">
    <location>
        <begin position="539"/>
        <end position="572"/>
    </location>
</feature>
<dbReference type="Gene3D" id="3.40.50.12780">
    <property type="entry name" value="N-terminal domain of ligase-like"/>
    <property type="match status" value="1"/>
</dbReference>
<dbReference type="InterPro" id="IPR045851">
    <property type="entry name" value="AMP-bd_C_sf"/>
</dbReference>
<evidence type="ECO:0000256" key="3">
    <source>
        <dbReference type="ARBA" id="ARBA00024484"/>
    </source>
</evidence>
<sequence>MNFVYKKILKLREKYIDTLAKLYEYSTTVYERNKLSQMLDSDMGYTYGSFKRKCDELSHHLSRYGIGAGDKVAILSQNMPNWTVAMFSLVPFGRVSVPILPDSSENEVTNILNHSGSKAIFISRRLLPKLSRECMEKMDLVIDIETFETIRRNDDAFTCDGKVSQPLPDDLATIIYTSGTTGNAKGVMLSHRNLCSNIIASLHAHKCTEKDVWLSILPMAHTYELSIGVLYPIFCGACVYYIQKPPTPTVLLSAMKAVRPTVMLSVPLIIEKIYRNSVVPTIRRSRVLTWMRSHTPSLLCRLIGMKLKATFGGRLKFFGIGGSKLDITVEEFLKKAKFPYAIGYGLTETAPLICNAGVKYTKPGSTGIAAFGVSVKLLDVNPETGEGEIVCKGNNVMLGYYKDPARTRSVFTDEGWFRTNDLATVDEKGRYYIKGRLSNMILGPSGENIYPEEIENVINNMDEVNESIVVERDGRLVALVQFNDNIINWNQEGEDQFFEKLEARKKAILNYVNKQVNKFSKINEVEVMKEPFEKTATQKIRRFKYKKESDKSGKNDPDNSEKTPSGTSVSKD</sequence>
<dbReference type="PANTHER" id="PTHR43272:SF33">
    <property type="entry name" value="AMP-BINDING DOMAIN-CONTAINING PROTEIN-RELATED"/>
    <property type="match status" value="1"/>
</dbReference>
<comment type="caution">
    <text evidence="6">The sequence shown here is derived from an EMBL/GenBank/DDBJ whole genome shotgun (WGS) entry which is preliminary data.</text>
</comment>
<evidence type="ECO:0000256" key="4">
    <source>
        <dbReference type="SAM" id="MobiDB-lite"/>
    </source>
</evidence>
<dbReference type="Proteomes" id="UP000823603">
    <property type="component" value="Unassembled WGS sequence"/>
</dbReference>
<dbReference type="EMBL" id="JADIMB010000046">
    <property type="protein sequence ID" value="MBO8470801.1"/>
    <property type="molecule type" value="Genomic_DNA"/>
</dbReference>
<reference evidence="6" key="1">
    <citation type="submission" date="2020-10" db="EMBL/GenBank/DDBJ databases">
        <authorList>
            <person name="Gilroy R."/>
        </authorList>
    </citation>
    <scope>NUCLEOTIDE SEQUENCE</scope>
    <source>
        <strain evidence="6">B2-22910</strain>
    </source>
</reference>
<dbReference type="Gene3D" id="3.30.300.30">
    <property type="match status" value="1"/>
</dbReference>
<protein>
    <submittedName>
        <fullName evidence="6">AMP-binding protein</fullName>
    </submittedName>
</protein>
<feature type="compositionally biased region" description="Polar residues" evidence="4">
    <location>
        <begin position="562"/>
        <end position="572"/>
    </location>
</feature>
<evidence type="ECO:0000256" key="2">
    <source>
        <dbReference type="ARBA" id="ARBA00022840"/>
    </source>
</evidence>
<dbReference type="SUPFAM" id="SSF56801">
    <property type="entry name" value="Acetyl-CoA synthetase-like"/>
    <property type="match status" value="1"/>
</dbReference>
<name>A0A9D9IFQ8_9BACT</name>
<keyword evidence="1" id="KW-0547">Nucleotide-binding</keyword>
<dbReference type="GO" id="GO:0016020">
    <property type="term" value="C:membrane"/>
    <property type="evidence" value="ECO:0007669"/>
    <property type="project" value="TreeGrafter"/>
</dbReference>
<evidence type="ECO:0000259" key="5">
    <source>
        <dbReference type="Pfam" id="PF00501"/>
    </source>
</evidence>
<organism evidence="6 7">
    <name type="scientific">Candidatus Cryptobacteroides faecavium</name>
    <dbReference type="NCBI Taxonomy" id="2840762"/>
    <lineage>
        <taxon>Bacteria</taxon>
        <taxon>Pseudomonadati</taxon>
        <taxon>Bacteroidota</taxon>
        <taxon>Bacteroidia</taxon>
        <taxon>Bacteroidales</taxon>
        <taxon>Candidatus Cryptobacteroides</taxon>
    </lineage>
</organism>
<keyword evidence="2" id="KW-0067">ATP-binding</keyword>
<dbReference type="InterPro" id="IPR020845">
    <property type="entry name" value="AMP-binding_CS"/>
</dbReference>
<dbReference type="PROSITE" id="PS00455">
    <property type="entry name" value="AMP_BINDING"/>
    <property type="match status" value="1"/>
</dbReference>
<evidence type="ECO:0000313" key="6">
    <source>
        <dbReference type="EMBL" id="MBO8470801.1"/>
    </source>
</evidence>
<dbReference type="Pfam" id="PF00501">
    <property type="entry name" value="AMP-binding"/>
    <property type="match status" value="1"/>
</dbReference>
<evidence type="ECO:0000256" key="1">
    <source>
        <dbReference type="ARBA" id="ARBA00022741"/>
    </source>
</evidence>
<evidence type="ECO:0000313" key="7">
    <source>
        <dbReference type="Proteomes" id="UP000823603"/>
    </source>
</evidence>
<dbReference type="AlphaFoldDB" id="A0A9D9IFQ8"/>
<reference evidence="6" key="2">
    <citation type="journal article" date="2021" name="PeerJ">
        <title>Extensive microbial diversity within the chicken gut microbiome revealed by metagenomics and culture.</title>
        <authorList>
            <person name="Gilroy R."/>
            <person name="Ravi A."/>
            <person name="Getino M."/>
            <person name="Pursley I."/>
            <person name="Horton D.L."/>
            <person name="Alikhan N.F."/>
            <person name="Baker D."/>
            <person name="Gharbi K."/>
            <person name="Hall N."/>
            <person name="Watson M."/>
            <person name="Adriaenssens E.M."/>
            <person name="Foster-Nyarko E."/>
            <person name="Jarju S."/>
            <person name="Secka A."/>
            <person name="Antonio M."/>
            <person name="Oren A."/>
            <person name="Chaudhuri R.R."/>
            <person name="La Ragione R."/>
            <person name="Hildebrand F."/>
            <person name="Pallen M.J."/>
        </authorList>
    </citation>
    <scope>NUCLEOTIDE SEQUENCE</scope>
    <source>
        <strain evidence="6">B2-22910</strain>
    </source>
</reference>
<accession>A0A9D9IFQ8</accession>
<dbReference type="GO" id="GO:0005524">
    <property type="term" value="F:ATP binding"/>
    <property type="evidence" value="ECO:0007669"/>
    <property type="project" value="UniProtKB-KW"/>
</dbReference>
<dbReference type="InterPro" id="IPR000873">
    <property type="entry name" value="AMP-dep_synth/lig_dom"/>
</dbReference>
<dbReference type="InterPro" id="IPR042099">
    <property type="entry name" value="ANL_N_sf"/>
</dbReference>
<proteinExistence type="predicted"/>
<feature type="compositionally biased region" description="Basic and acidic residues" evidence="4">
    <location>
        <begin position="546"/>
        <end position="561"/>
    </location>
</feature>
<gene>
    <name evidence="6" type="ORF">IAB82_03285</name>
</gene>